<reference evidence="3" key="1">
    <citation type="journal article" date="2019" name="Int. J. Syst. Evol. Microbiol.">
        <title>The Global Catalogue of Microorganisms (GCM) 10K type strain sequencing project: providing services to taxonomists for standard genome sequencing and annotation.</title>
        <authorList>
            <consortium name="The Broad Institute Genomics Platform"/>
            <consortium name="The Broad Institute Genome Sequencing Center for Infectious Disease"/>
            <person name="Wu L."/>
            <person name="Ma J."/>
        </authorList>
    </citation>
    <scope>NUCLEOTIDE SEQUENCE [LARGE SCALE GENOMIC DNA]</scope>
    <source>
        <strain evidence="3">JCM 4738</strain>
    </source>
</reference>
<name>A0ABQ3ER35_9ACTN</name>
<dbReference type="EMBL" id="BMVP01000003">
    <property type="protein sequence ID" value="GHB53598.1"/>
    <property type="molecule type" value="Genomic_DNA"/>
</dbReference>
<gene>
    <name evidence="2" type="ORF">GCM10010347_24600</name>
</gene>
<comment type="caution">
    <text evidence="2">The sequence shown here is derived from an EMBL/GenBank/DDBJ whole genome shotgun (WGS) entry which is preliminary data.</text>
</comment>
<feature type="compositionally biased region" description="Polar residues" evidence="1">
    <location>
        <begin position="1"/>
        <end position="11"/>
    </location>
</feature>
<keyword evidence="3" id="KW-1185">Reference proteome</keyword>
<organism evidence="2 3">
    <name type="scientific">Streptomyces cirratus</name>
    <dbReference type="NCBI Taxonomy" id="68187"/>
    <lineage>
        <taxon>Bacteria</taxon>
        <taxon>Bacillati</taxon>
        <taxon>Actinomycetota</taxon>
        <taxon>Actinomycetes</taxon>
        <taxon>Kitasatosporales</taxon>
        <taxon>Streptomycetaceae</taxon>
        <taxon>Streptomyces</taxon>
    </lineage>
</organism>
<evidence type="ECO:0000313" key="3">
    <source>
        <dbReference type="Proteomes" id="UP000642673"/>
    </source>
</evidence>
<feature type="region of interest" description="Disordered" evidence="1">
    <location>
        <begin position="1"/>
        <end position="63"/>
    </location>
</feature>
<evidence type="ECO:0000256" key="1">
    <source>
        <dbReference type="SAM" id="MobiDB-lite"/>
    </source>
</evidence>
<protein>
    <submittedName>
        <fullName evidence="2">Uncharacterized protein</fullName>
    </submittedName>
</protein>
<sequence>MSATVPRSSTAIDGEKAGTPLGLISSGAPRCVRRRSKQGGGTPDINADGNYCKGGTWDGEQVD</sequence>
<dbReference type="Proteomes" id="UP000642673">
    <property type="component" value="Unassembled WGS sequence"/>
</dbReference>
<evidence type="ECO:0000313" key="2">
    <source>
        <dbReference type="EMBL" id="GHB53598.1"/>
    </source>
</evidence>
<accession>A0ABQ3ER35</accession>
<proteinExistence type="predicted"/>